<sequence length="186" mass="21532">MSKGKKFIFILADLFFLTILIPILWDYFNYMNFRWELMPSSEIPYIGNHLSQYIFISSSILGALLLICLLILIFYPKTYQEVLLDDKTGNLTLKVSAIEGLVREIVSNNGYIRNPKINVTLYQAKIKIDVKGEIIPRVEIVEKTKEIEQEIKESIQNFFGINYDLKLKIKVSSLAENKSSTSRRVE</sequence>
<reference evidence="7" key="4">
    <citation type="submission" date="2016-08" db="EMBL/GenBank/DDBJ databases">
        <title>Genome-wide comparison reveals a probiotic strain Lactococcus lactis WFLU12 isolated from the gastrointestinal tract of olive flounder (Paralichythys olivaceus) harboring genes supporting probiotic action.</title>
        <authorList>
            <person name="Nguyen T.L."/>
        </authorList>
    </citation>
    <scope>NUCLEOTIDE SEQUENCE</scope>
    <source>
        <strain evidence="7">WFLU12</strain>
    </source>
</reference>
<dbReference type="Proteomes" id="UP000663169">
    <property type="component" value="Chromosome"/>
</dbReference>
<evidence type="ECO:0000313" key="12">
    <source>
        <dbReference type="Proteomes" id="UP000192095"/>
    </source>
</evidence>
<dbReference type="EMBL" id="LKLS01000044">
    <property type="protein sequence ID" value="KSU21219.1"/>
    <property type="molecule type" value="Genomic_DNA"/>
</dbReference>
<dbReference type="OMA" id="FGINHNV"/>
<name>A0A0A7T3R6_LACLL</name>
<keyword evidence="1" id="KW-1133">Transmembrane helix</keyword>
<evidence type="ECO:0000313" key="11">
    <source>
        <dbReference type="Proteomes" id="UP000053719"/>
    </source>
</evidence>
<reference evidence="10 11" key="2">
    <citation type="submission" date="2015-10" db="EMBL/GenBank/DDBJ databases">
        <title>Draft Genome Sequences of 11 Lactococcus lactis subspecies cremoris strains.</title>
        <authorList>
            <person name="Wels M."/>
            <person name="Backus L."/>
            <person name="Boekhorst J."/>
            <person name="Dijkstra A."/>
            <person name="Beerthuizen M."/>
            <person name="Kelly W."/>
            <person name="Siezen R."/>
            <person name="Bachmann H."/>
            <person name="Van Hijum S."/>
        </authorList>
    </citation>
    <scope>NUCLEOTIDE SEQUENCE [LARGE SCALE GENOMIC DNA]</scope>
    <source>
        <strain evidence="10">LMG9449</strain>
        <strain evidence="11">M20</strain>
    </source>
</reference>
<evidence type="ECO:0000313" key="4">
    <source>
        <dbReference type="EMBL" id="GAM79375.1"/>
    </source>
</evidence>
<dbReference type="AlphaFoldDB" id="A0A0A7T3R6"/>
<keyword evidence="1" id="KW-0472">Membrane</keyword>
<evidence type="ECO:0000313" key="7">
    <source>
        <dbReference type="EMBL" id="PLW59713.1"/>
    </source>
</evidence>
<proteinExistence type="predicted"/>
<feature type="transmembrane region" description="Helical" evidence="1">
    <location>
        <begin position="50"/>
        <end position="75"/>
    </location>
</feature>
<dbReference type="PATRIC" id="fig|1360.100.peg.2632"/>
<protein>
    <submittedName>
        <fullName evidence="2">Alkaline shock response membrane anchor protein AmaP</fullName>
    </submittedName>
    <submittedName>
        <fullName evidence="4">SAM-dependent methyltransferases</fullName>
    </submittedName>
</protein>
<evidence type="ECO:0000313" key="3">
    <source>
        <dbReference type="EMBL" id="ARE21667.1"/>
    </source>
</evidence>
<evidence type="ECO:0000313" key="10">
    <source>
        <dbReference type="Proteomes" id="UP000053612"/>
    </source>
</evidence>
<dbReference type="Proteomes" id="UP000031847">
    <property type="component" value="Unassembled WGS sequence"/>
</dbReference>
<evidence type="ECO:0000313" key="2">
    <source>
        <dbReference type="EMBL" id="ARD96923.1"/>
    </source>
</evidence>
<keyword evidence="4" id="KW-0808">Transferase</keyword>
<dbReference type="EMBL" id="CP090823">
    <property type="protein sequence ID" value="ARD96923.1"/>
    <property type="molecule type" value="Genomic_DNA"/>
</dbReference>
<reference evidence="3" key="8">
    <citation type="submission" date="2023-07" db="EMBL/GenBank/DDBJ databases">
        <authorList>
            <person name="McDonnell B."/>
        </authorList>
    </citation>
    <scope>NUCLEOTIDE SEQUENCE</scope>
    <source>
        <strain evidence="8">223</strain>
        <strain evidence="3">UC06</strain>
    </source>
</reference>
<dbReference type="NCBIfam" id="NF033218">
    <property type="entry name" value="anchor_AmaP"/>
    <property type="match status" value="1"/>
</dbReference>
<dbReference type="Proteomes" id="UP000234865">
    <property type="component" value="Unassembled WGS sequence"/>
</dbReference>
<dbReference type="EMBL" id="CP031926">
    <property type="protein sequence ID" value="QRZ35611.1"/>
    <property type="molecule type" value="Genomic_DNA"/>
</dbReference>
<reference evidence="4 9" key="1">
    <citation type="submission" date="2015-01" db="EMBL/GenBank/DDBJ databases">
        <title>Lactococcus lactis subsp.lactis JCM 5805 whole genome shotgun sequence.</title>
        <authorList>
            <person name="Fujii T."/>
            <person name="Tomita Y."/>
            <person name="Ikushima S."/>
            <person name="Fujiwara D."/>
        </authorList>
    </citation>
    <scope>NUCLEOTIDE SEQUENCE [LARGE SCALE GENOMIC DNA]</scope>
    <source>
        <strain evidence="4 9">JCM 5805</strain>
    </source>
</reference>
<evidence type="ECO:0000313" key="5">
    <source>
        <dbReference type="EMBL" id="KSU21219.1"/>
    </source>
</evidence>
<reference evidence="8" key="7">
    <citation type="journal article" date="2020" name="Mol. Microbiol.">
        <title>The CWPS Rubik's cube: Linking diversity of cell wall polysaccharide structures with the encoded biosynthetic machinery of selected Lactococcus lactis strains.</title>
        <authorList>
            <person name="Mahony J."/>
            <person name="Frantzen C."/>
            <person name="Vinogradov E."/>
            <person name="Sadovskaya I."/>
            <person name="Theodorou I."/>
            <person name="Kelleher P."/>
            <person name="Chapot-Chartier M.P."/>
            <person name="Cambillau C."/>
            <person name="Holo H."/>
            <person name="van Sinderen D."/>
        </authorList>
    </citation>
    <scope>NUCLEOTIDE SEQUENCE</scope>
    <source>
        <strain evidence="8">223</strain>
    </source>
</reference>
<gene>
    <name evidence="2" type="primary">amaP</name>
    <name evidence="7" type="ORF">CYU10_000592</name>
    <name evidence="4" type="ORF">JCM5805K_0482</name>
    <name evidence="8" type="ORF">LL223_1972</name>
    <name evidence="2" type="ORF">LL229_2042</name>
    <name evidence="3" type="ORF">LLUC06_2125</name>
    <name evidence="5" type="ORF">LMG9449_0503</name>
    <name evidence="6" type="ORF">M20_0900</name>
</gene>
<dbReference type="RefSeq" id="WP_010906186.1">
    <property type="nucleotide sequence ID" value="NZ_BAABQR010000013.1"/>
</dbReference>
<dbReference type="Proteomes" id="UP000053719">
    <property type="component" value="Unassembled WGS sequence"/>
</dbReference>
<evidence type="ECO:0000313" key="13">
    <source>
        <dbReference type="Proteomes" id="UP000234865"/>
    </source>
</evidence>
<dbReference type="EMBL" id="BBSI01000013">
    <property type="protein sequence ID" value="GAM79375.1"/>
    <property type="molecule type" value="Genomic_DNA"/>
</dbReference>
<evidence type="ECO:0000313" key="6">
    <source>
        <dbReference type="EMBL" id="KSU21494.1"/>
    </source>
</evidence>
<dbReference type="EMBL" id="LKLU01000064">
    <property type="protein sequence ID" value="KSU21494.1"/>
    <property type="molecule type" value="Genomic_DNA"/>
</dbReference>
<dbReference type="EMBL" id="CP015902">
    <property type="protein sequence ID" value="ARE21667.1"/>
    <property type="molecule type" value="Genomic_DNA"/>
</dbReference>
<evidence type="ECO:0000256" key="1">
    <source>
        <dbReference type="SAM" id="Phobius"/>
    </source>
</evidence>
<evidence type="ECO:0000313" key="9">
    <source>
        <dbReference type="Proteomes" id="UP000031847"/>
    </source>
</evidence>
<accession>A0A0A7T3R6</accession>
<reference evidence="13" key="3">
    <citation type="submission" date="2016-08" db="EMBL/GenBank/DDBJ databases">
        <title>Comparative genomics of Lactococcus lactis strain WFLU12 isolated from the gastrointestinal tract of wild olive flounder (Paralichythys olivaceus).</title>
        <authorList>
            <person name="Nguyen T.L."/>
            <person name="Kim D.-H."/>
        </authorList>
    </citation>
    <scope>NUCLEOTIDE SEQUENCE [LARGE SCALE GENOMIC DNA]</scope>
    <source>
        <strain evidence="13">WFLU12</strain>
    </source>
</reference>
<reference evidence="5" key="6">
    <citation type="journal article" date="2017" name="Genome Announc.">
        <title>Draft Genome Sequences of 24 Lactococcus lactis Strains.</title>
        <authorList>
            <person name="Backus L."/>
            <person name="Wels M."/>
            <person name="Boekhorst J."/>
            <person name="Dijkstra A.R."/>
            <person name="Beerthuyzen M."/>
            <person name="Kelly W.J."/>
            <person name="Siezen R.J."/>
            <person name="van Hijum S.A."/>
            <person name="Bachmann H."/>
        </authorList>
    </citation>
    <scope>NUCLEOTIDE SEQUENCE</scope>
    <source>
        <strain evidence="5">LMG9447</strain>
        <strain evidence="6">M20</strain>
    </source>
</reference>
<dbReference type="EMBL" id="PKRZ01000001">
    <property type="protein sequence ID" value="PLW59713.1"/>
    <property type="molecule type" value="Genomic_DNA"/>
</dbReference>
<dbReference type="Proteomes" id="UP001055586">
    <property type="component" value="Chromosome"/>
</dbReference>
<feature type="transmembrane region" description="Helical" evidence="1">
    <location>
        <begin position="7"/>
        <end position="30"/>
    </location>
</feature>
<organism evidence="5 10">
    <name type="scientific">Lactococcus lactis subsp. lactis</name>
    <name type="common">Streptococcus lactis</name>
    <dbReference type="NCBI Taxonomy" id="1360"/>
    <lineage>
        <taxon>Bacteria</taxon>
        <taxon>Bacillati</taxon>
        <taxon>Bacillota</taxon>
        <taxon>Bacilli</taxon>
        <taxon>Lactobacillales</taxon>
        <taxon>Streptococcaceae</taxon>
        <taxon>Lactococcus</taxon>
    </lineage>
</organism>
<dbReference type="Proteomes" id="UP000053612">
    <property type="component" value="Unassembled WGS sequence"/>
</dbReference>
<keyword evidence="4" id="KW-0489">Methyltransferase</keyword>
<reference evidence="2" key="9">
    <citation type="submission" date="2023-09" db="EMBL/GenBank/DDBJ databases">
        <title>Complete Genomes and Methylome analysis of Lactococcus lactis subs lactis strains.</title>
        <authorList>
            <person name="Fomenkov A."/>
            <person name="McDonnell B."/>
            <person name="Sun L."/>
            <person name="Van Sinderen D."/>
            <person name="Roberts R.J."/>
        </authorList>
    </citation>
    <scope>NUCLEOTIDE SEQUENCE</scope>
    <source>
        <strain evidence="2">229</strain>
    </source>
</reference>
<evidence type="ECO:0000313" key="8">
    <source>
        <dbReference type="EMBL" id="QRZ35611.1"/>
    </source>
</evidence>
<keyword evidence="1" id="KW-0812">Transmembrane</keyword>
<reference evidence="3 12" key="5">
    <citation type="journal article" date="2017" name="BMC Genomics">
        <title>Comparative and functional genomics of the Lactococcus lactis taxon; insights into evolution and niche adaptation.</title>
        <authorList>
            <person name="Kelleher P."/>
            <person name="Bottacini F."/>
            <person name="Mahony J."/>
            <person name="Kilcawley K.N."/>
            <person name="van Sinderen D."/>
        </authorList>
    </citation>
    <scope>NUCLEOTIDE SEQUENCE [LARGE SCALE GENOMIC DNA]</scope>
    <source>
        <strain evidence="3 12">UC06</strain>
    </source>
</reference>
<dbReference type="GO" id="GO:0008168">
    <property type="term" value="F:methyltransferase activity"/>
    <property type="evidence" value="ECO:0007669"/>
    <property type="project" value="UniProtKB-KW"/>
</dbReference>
<dbReference type="GO" id="GO:0032259">
    <property type="term" value="P:methylation"/>
    <property type="evidence" value="ECO:0007669"/>
    <property type="project" value="UniProtKB-KW"/>
</dbReference>
<dbReference type="Proteomes" id="UP000192095">
    <property type="component" value="Chromosome"/>
</dbReference>